<dbReference type="SUPFAM" id="SSF48264">
    <property type="entry name" value="Cytochrome P450"/>
    <property type="match status" value="1"/>
</dbReference>
<organism evidence="5 6">
    <name type="scientific">Dichanthelium oligosanthes</name>
    <dbReference type="NCBI Taxonomy" id="888268"/>
    <lineage>
        <taxon>Eukaryota</taxon>
        <taxon>Viridiplantae</taxon>
        <taxon>Streptophyta</taxon>
        <taxon>Embryophyta</taxon>
        <taxon>Tracheophyta</taxon>
        <taxon>Spermatophyta</taxon>
        <taxon>Magnoliopsida</taxon>
        <taxon>Liliopsida</taxon>
        <taxon>Poales</taxon>
        <taxon>Poaceae</taxon>
        <taxon>PACMAD clade</taxon>
        <taxon>Panicoideae</taxon>
        <taxon>Panicodae</taxon>
        <taxon>Paniceae</taxon>
        <taxon>Dichantheliinae</taxon>
        <taxon>Dichanthelium</taxon>
    </lineage>
</organism>
<keyword evidence="4" id="KW-0503">Monooxygenase</keyword>
<evidence type="ECO:0000256" key="4">
    <source>
        <dbReference type="RuleBase" id="RU000461"/>
    </source>
</evidence>
<keyword evidence="1 3" id="KW-0479">Metal-binding</keyword>
<dbReference type="PRINTS" id="PR00463">
    <property type="entry name" value="EP450I"/>
</dbReference>
<keyword evidence="3 4" id="KW-0349">Heme</keyword>
<comment type="similarity">
    <text evidence="4">Belongs to the cytochrome P450 family.</text>
</comment>
<reference evidence="5 6" key="1">
    <citation type="submission" date="2016-09" db="EMBL/GenBank/DDBJ databases">
        <title>The draft genome of Dichanthelium oligosanthes: A C3 panicoid grass species.</title>
        <authorList>
            <person name="Studer A.J."/>
            <person name="Schnable J.C."/>
            <person name="Brutnell T.P."/>
        </authorList>
    </citation>
    <scope>NUCLEOTIDE SEQUENCE [LARGE SCALE GENOMIC DNA]</scope>
    <source>
        <strain evidence="6">cv. Kellogg 1175</strain>
        <tissue evidence="5">Leaf</tissue>
    </source>
</reference>
<dbReference type="InterPro" id="IPR036396">
    <property type="entry name" value="Cyt_P450_sf"/>
</dbReference>
<evidence type="ECO:0000256" key="3">
    <source>
        <dbReference type="PIRSR" id="PIRSR602401-1"/>
    </source>
</evidence>
<evidence type="ECO:0000256" key="2">
    <source>
        <dbReference type="ARBA" id="ARBA00023004"/>
    </source>
</evidence>
<dbReference type="GO" id="GO:0016125">
    <property type="term" value="P:sterol metabolic process"/>
    <property type="evidence" value="ECO:0007669"/>
    <property type="project" value="TreeGrafter"/>
</dbReference>
<comment type="cofactor">
    <cofactor evidence="3">
        <name>heme</name>
        <dbReference type="ChEBI" id="CHEBI:30413"/>
    </cofactor>
</comment>
<keyword evidence="4" id="KW-0560">Oxidoreductase</keyword>
<proteinExistence type="inferred from homology"/>
<evidence type="ECO:0000256" key="1">
    <source>
        <dbReference type="ARBA" id="ARBA00022723"/>
    </source>
</evidence>
<dbReference type="PRINTS" id="PR00385">
    <property type="entry name" value="P450"/>
</dbReference>
<evidence type="ECO:0000313" key="5">
    <source>
        <dbReference type="EMBL" id="OEL32571.1"/>
    </source>
</evidence>
<gene>
    <name evidence="5" type="ORF">BAE44_0006411</name>
</gene>
<keyword evidence="6" id="KW-1185">Reference proteome</keyword>
<comment type="caution">
    <text evidence="5">The sequence shown here is derived from an EMBL/GenBank/DDBJ whole genome shotgun (WGS) entry which is preliminary data.</text>
</comment>
<dbReference type="EMBL" id="LWDX02020836">
    <property type="protein sequence ID" value="OEL32571.1"/>
    <property type="molecule type" value="Genomic_DNA"/>
</dbReference>
<evidence type="ECO:0000313" key="6">
    <source>
        <dbReference type="Proteomes" id="UP000095767"/>
    </source>
</evidence>
<dbReference type="InterPro" id="IPR017972">
    <property type="entry name" value="Cyt_P450_CS"/>
</dbReference>
<dbReference type="InterPro" id="IPR002401">
    <property type="entry name" value="Cyt_P450_E_grp-I"/>
</dbReference>
<dbReference type="PANTHER" id="PTHR24286">
    <property type="entry name" value="CYTOCHROME P450 26"/>
    <property type="match status" value="1"/>
</dbReference>
<dbReference type="PROSITE" id="PS00086">
    <property type="entry name" value="CYTOCHROME_P450"/>
    <property type="match status" value="1"/>
</dbReference>
<dbReference type="STRING" id="888268.A0A1E5W5E9"/>
<protein>
    <submittedName>
        <fullName evidence="5">Cytochrome P450 716B1</fullName>
    </submittedName>
</protein>
<accession>A0A1E5W5E9</accession>
<dbReference type="PANTHER" id="PTHR24286:SF335">
    <property type="entry name" value="OS07G0518100 PROTEIN"/>
    <property type="match status" value="1"/>
</dbReference>
<dbReference type="InterPro" id="IPR001128">
    <property type="entry name" value="Cyt_P450"/>
</dbReference>
<name>A0A1E5W5E9_9POAL</name>
<dbReference type="Pfam" id="PF00067">
    <property type="entry name" value="p450"/>
    <property type="match status" value="2"/>
</dbReference>
<dbReference type="GO" id="GO:0005506">
    <property type="term" value="F:iron ion binding"/>
    <property type="evidence" value="ECO:0007669"/>
    <property type="project" value="InterPro"/>
</dbReference>
<dbReference type="OrthoDB" id="3945418at2759"/>
<dbReference type="Gene3D" id="1.10.630.10">
    <property type="entry name" value="Cytochrome P450"/>
    <property type="match status" value="2"/>
</dbReference>
<dbReference type="AlphaFoldDB" id="A0A1E5W5E9"/>
<dbReference type="GO" id="GO:0016705">
    <property type="term" value="F:oxidoreductase activity, acting on paired donors, with incorporation or reduction of molecular oxygen"/>
    <property type="evidence" value="ECO:0007669"/>
    <property type="project" value="InterPro"/>
</dbReference>
<sequence>MRANTAERWIQDRVDRYGPVSKLSLFGVPTVLLIGPAANKFVFFTRALASQQPRSVQRILGERNILELMGADHKCIRGALAEFLKPDMLRLYVGNIDGEVRRHLDECWAGRPTVTVLPLMKTLTFDIISLLLFGLERGAVLDTLAGDFMQVMEGMWAVQVNLPFTAFSRSLKASARARRLVAGITRDTKAKLERGEASRTSDLIACLLSFTDETGARQLSLDEVVDNAVVALIAGHDTSSILMTFMIRQLANDPDTLAAMVQGNNPIPSPSLDYICLDTKKKIQELNSDHTMAMAIDIQSYSLCRDEEIALSKGDDEALTWDDLAKMKFTWRAALETLRLVPPVFGNFRRATQDLEFDGYLIPKGCQVLWTAVATHMDASIFQEPAKFNPSRFENQSASAAPPYSFLGFGAGPRICVGMEFARIETLVAMHYLVRRFRWKLCCKEDTFVRDPMPSPLHGLPIELEHKAASP</sequence>
<dbReference type="CDD" id="cd11043">
    <property type="entry name" value="CYP90-like"/>
    <property type="match status" value="1"/>
</dbReference>
<dbReference type="GO" id="GO:0004497">
    <property type="term" value="F:monooxygenase activity"/>
    <property type="evidence" value="ECO:0007669"/>
    <property type="project" value="UniProtKB-KW"/>
</dbReference>
<dbReference type="Proteomes" id="UP000095767">
    <property type="component" value="Unassembled WGS sequence"/>
</dbReference>
<feature type="binding site" description="axial binding residue" evidence="3">
    <location>
        <position position="416"/>
    </location>
    <ligand>
        <name>heme</name>
        <dbReference type="ChEBI" id="CHEBI:30413"/>
    </ligand>
    <ligandPart>
        <name>Fe</name>
        <dbReference type="ChEBI" id="CHEBI:18248"/>
    </ligandPart>
</feature>
<keyword evidence="2 3" id="KW-0408">Iron</keyword>
<dbReference type="GO" id="GO:0020037">
    <property type="term" value="F:heme binding"/>
    <property type="evidence" value="ECO:0007669"/>
    <property type="project" value="InterPro"/>
</dbReference>